<comment type="caution">
    <text evidence="1">The sequence shown here is derived from an EMBL/GenBank/DDBJ whole genome shotgun (WGS) entry which is preliminary data.</text>
</comment>
<dbReference type="InterPro" id="IPR015422">
    <property type="entry name" value="PyrdxlP-dep_Trfase_small"/>
</dbReference>
<protein>
    <submittedName>
        <fullName evidence="1">Uncharacterized protein</fullName>
    </submittedName>
</protein>
<dbReference type="Proteomes" id="UP001575105">
    <property type="component" value="Unassembled WGS sequence"/>
</dbReference>
<keyword evidence="2" id="KW-1185">Reference proteome</keyword>
<evidence type="ECO:0000313" key="1">
    <source>
        <dbReference type="EMBL" id="MFA9479955.1"/>
    </source>
</evidence>
<reference evidence="1 2" key="1">
    <citation type="submission" date="2024-08" db="EMBL/GenBank/DDBJ databases">
        <title>Whole-genome sequencing of halo(alkali)philic microorganisms from hypersaline lakes.</title>
        <authorList>
            <person name="Sorokin D.Y."/>
            <person name="Merkel A.Y."/>
            <person name="Messina E."/>
            <person name="Yakimov M."/>
        </authorList>
    </citation>
    <scope>NUCLEOTIDE SEQUENCE [LARGE SCALE GENOMIC DNA]</scope>
    <source>
        <strain evidence="1 2">AB-hyl4</strain>
    </source>
</reference>
<dbReference type="Gene3D" id="3.90.1150.10">
    <property type="entry name" value="Aspartate Aminotransferase, domain 1"/>
    <property type="match status" value="1"/>
</dbReference>
<dbReference type="RefSeq" id="WP_425346881.1">
    <property type="nucleotide sequence ID" value="NZ_JBGUBD010000013.1"/>
</dbReference>
<gene>
    <name evidence="1" type="ORF">ACERK3_16855</name>
</gene>
<evidence type="ECO:0000313" key="2">
    <source>
        <dbReference type="Proteomes" id="UP001575105"/>
    </source>
</evidence>
<organism evidence="1 2">
    <name type="scientific">Natronomicrosphaera hydrolytica</name>
    <dbReference type="NCBI Taxonomy" id="3242702"/>
    <lineage>
        <taxon>Bacteria</taxon>
        <taxon>Pseudomonadati</taxon>
        <taxon>Planctomycetota</taxon>
        <taxon>Phycisphaerae</taxon>
        <taxon>Phycisphaerales</taxon>
        <taxon>Phycisphaeraceae</taxon>
        <taxon>Natronomicrosphaera</taxon>
    </lineage>
</organism>
<dbReference type="EMBL" id="JBGUBD010000013">
    <property type="protein sequence ID" value="MFA9479955.1"/>
    <property type="molecule type" value="Genomic_DNA"/>
</dbReference>
<name>A0ABV4U8L1_9BACT</name>
<proteinExistence type="predicted"/>
<sequence length="59" mass="6553">MAVLQDRVQVRLALEQQIIEARPVWKPMQQQPVFGKLHLCGKRGESTEAKASPGKTGNP</sequence>
<accession>A0ABV4U8L1</accession>